<name>A4BNI2_9GAMM</name>
<accession>A4BNI2</accession>
<feature type="transmembrane region" description="Helical" evidence="7">
    <location>
        <begin position="150"/>
        <end position="171"/>
    </location>
</feature>
<evidence type="ECO:0000256" key="2">
    <source>
        <dbReference type="ARBA" id="ARBA00022475"/>
    </source>
</evidence>
<proteinExistence type="predicted"/>
<dbReference type="OrthoDB" id="196472at2"/>
<dbReference type="Gene3D" id="1.20.950.20">
    <property type="entry name" value="Transmembrane di-heme cytochromes, Chain C"/>
    <property type="match status" value="1"/>
</dbReference>
<dbReference type="EMBL" id="AAOF01000002">
    <property type="protein sequence ID" value="EAR22781.1"/>
    <property type="molecule type" value="Genomic_DNA"/>
</dbReference>
<dbReference type="GO" id="GO:0005886">
    <property type="term" value="C:plasma membrane"/>
    <property type="evidence" value="ECO:0007669"/>
    <property type="project" value="UniProtKB-SubCell"/>
</dbReference>
<evidence type="ECO:0000256" key="7">
    <source>
        <dbReference type="SAM" id="Phobius"/>
    </source>
</evidence>
<dbReference type="RefSeq" id="WP_005002120.1">
    <property type="nucleotide sequence ID" value="NZ_CH672427.1"/>
</dbReference>
<feature type="region of interest" description="Disordered" evidence="6">
    <location>
        <begin position="189"/>
        <end position="208"/>
    </location>
</feature>
<dbReference type="HOGENOM" id="CLU_078451_2_1_6"/>
<dbReference type="InterPro" id="IPR011577">
    <property type="entry name" value="Cyt_b561_bac/Ni-Hgenase"/>
</dbReference>
<keyword evidence="3 7" id="KW-0812">Transmembrane</keyword>
<dbReference type="Proteomes" id="UP000003374">
    <property type="component" value="Unassembled WGS sequence"/>
</dbReference>
<comment type="subcellular location">
    <subcellularLocation>
        <location evidence="1">Cell membrane</location>
        <topology evidence="1">Multi-pass membrane protein</topology>
    </subcellularLocation>
</comment>
<dbReference type="GO" id="GO:0009055">
    <property type="term" value="F:electron transfer activity"/>
    <property type="evidence" value="ECO:0007669"/>
    <property type="project" value="InterPro"/>
</dbReference>
<dbReference type="GO" id="GO:0022904">
    <property type="term" value="P:respiratory electron transport chain"/>
    <property type="evidence" value="ECO:0007669"/>
    <property type="project" value="InterPro"/>
</dbReference>
<sequence>MSHDNQVKVWDPVVRVFYWTLVVAFFAAYFITDDDFLWLHSWAGYLILALVALRIIWGFVGTRHARFANFVTEPSESLRYLSEEITGRASRYLGHNPAGAAMVIAILVFLLLATLSGIVLYAADDGTGPLAGWIAKSETLAAPLEDIHELFANLTLALVIVHTGGVLLSSVTHRENLMALMFHGYKRREDAPGSPSAEVQGEDVRGDA</sequence>
<protein>
    <submittedName>
        <fullName evidence="9">Cytochrome b, putative</fullName>
    </submittedName>
</protein>
<keyword evidence="2" id="KW-1003">Cell membrane</keyword>
<dbReference type="InterPro" id="IPR051542">
    <property type="entry name" value="Hydrogenase_cytochrome"/>
</dbReference>
<evidence type="ECO:0000256" key="4">
    <source>
        <dbReference type="ARBA" id="ARBA00022989"/>
    </source>
</evidence>
<keyword evidence="10" id="KW-1185">Reference proteome</keyword>
<dbReference type="SUPFAM" id="SSF81342">
    <property type="entry name" value="Transmembrane di-heme cytochromes"/>
    <property type="match status" value="1"/>
</dbReference>
<evidence type="ECO:0000313" key="9">
    <source>
        <dbReference type="EMBL" id="EAR22781.1"/>
    </source>
</evidence>
<dbReference type="eggNOG" id="COG3658">
    <property type="taxonomic scope" value="Bacteria"/>
</dbReference>
<feature type="transmembrane region" description="Helical" evidence="7">
    <location>
        <begin position="37"/>
        <end position="57"/>
    </location>
</feature>
<dbReference type="PANTHER" id="PTHR30485:SF2">
    <property type="entry name" value="BLL0597 PROTEIN"/>
    <property type="match status" value="1"/>
</dbReference>
<comment type="caution">
    <text evidence="9">The sequence shown here is derived from an EMBL/GenBank/DDBJ whole genome shotgun (WGS) entry which is preliminary data.</text>
</comment>
<evidence type="ECO:0000259" key="8">
    <source>
        <dbReference type="Pfam" id="PF01292"/>
    </source>
</evidence>
<evidence type="ECO:0000313" key="10">
    <source>
        <dbReference type="Proteomes" id="UP000003374"/>
    </source>
</evidence>
<keyword evidence="5 7" id="KW-0472">Membrane</keyword>
<feature type="domain" description="Cytochrome b561 bacterial/Ni-hydrogenase" evidence="8">
    <location>
        <begin position="9"/>
        <end position="184"/>
    </location>
</feature>
<gene>
    <name evidence="9" type="ORF">NB231_10023</name>
</gene>
<dbReference type="GO" id="GO:0020037">
    <property type="term" value="F:heme binding"/>
    <property type="evidence" value="ECO:0007669"/>
    <property type="project" value="TreeGrafter"/>
</dbReference>
<keyword evidence="4 7" id="KW-1133">Transmembrane helix</keyword>
<evidence type="ECO:0000256" key="5">
    <source>
        <dbReference type="ARBA" id="ARBA00023136"/>
    </source>
</evidence>
<reference evidence="9 10" key="1">
    <citation type="submission" date="2006-02" db="EMBL/GenBank/DDBJ databases">
        <authorList>
            <person name="Waterbury J."/>
            <person name="Ferriera S."/>
            <person name="Johnson J."/>
            <person name="Kravitz S."/>
            <person name="Halpern A."/>
            <person name="Remington K."/>
            <person name="Beeson K."/>
            <person name="Tran B."/>
            <person name="Rogers Y.-H."/>
            <person name="Friedman R."/>
            <person name="Venter J.C."/>
        </authorList>
    </citation>
    <scope>NUCLEOTIDE SEQUENCE [LARGE SCALE GENOMIC DNA]</scope>
    <source>
        <strain evidence="9 10">Nb-231</strain>
    </source>
</reference>
<dbReference type="STRING" id="314278.NB231_10023"/>
<evidence type="ECO:0000256" key="1">
    <source>
        <dbReference type="ARBA" id="ARBA00004651"/>
    </source>
</evidence>
<dbReference type="AlphaFoldDB" id="A4BNI2"/>
<feature type="transmembrane region" description="Helical" evidence="7">
    <location>
        <begin position="12"/>
        <end position="31"/>
    </location>
</feature>
<dbReference type="InterPro" id="IPR016174">
    <property type="entry name" value="Di-haem_cyt_TM"/>
</dbReference>
<dbReference type="Pfam" id="PF01292">
    <property type="entry name" value="Ni_hydr_CYTB"/>
    <property type="match status" value="1"/>
</dbReference>
<feature type="transmembrane region" description="Helical" evidence="7">
    <location>
        <begin position="98"/>
        <end position="123"/>
    </location>
</feature>
<evidence type="ECO:0000256" key="3">
    <source>
        <dbReference type="ARBA" id="ARBA00022692"/>
    </source>
</evidence>
<evidence type="ECO:0000256" key="6">
    <source>
        <dbReference type="SAM" id="MobiDB-lite"/>
    </source>
</evidence>
<organism evidence="9 10">
    <name type="scientific">Nitrococcus mobilis Nb-231</name>
    <dbReference type="NCBI Taxonomy" id="314278"/>
    <lineage>
        <taxon>Bacteria</taxon>
        <taxon>Pseudomonadati</taxon>
        <taxon>Pseudomonadota</taxon>
        <taxon>Gammaproteobacteria</taxon>
        <taxon>Chromatiales</taxon>
        <taxon>Ectothiorhodospiraceae</taxon>
        <taxon>Nitrococcus</taxon>
    </lineage>
</organism>
<dbReference type="PANTHER" id="PTHR30485">
    <property type="entry name" value="NI/FE-HYDROGENASE 1 B-TYPE CYTOCHROME SUBUNIT"/>
    <property type="match status" value="1"/>
</dbReference>